<protein>
    <submittedName>
        <fullName evidence="2">Uncharacterized protein</fullName>
    </submittedName>
</protein>
<feature type="compositionally biased region" description="Acidic residues" evidence="1">
    <location>
        <begin position="121"/>
        <end position="132"/>
    </location>
</feature>
<dbReference type="VEuPathDB" id="FungiDB:CC1G_03530"/>
<evidence type="ECO:0000313" key="3">
    <source>
        <dbReference type="Proteomes" id="UP000001861"/>
    </source>
</evidence>
<sequence>MSTRKPVFSKAILDIIYHEACNDLKDDLNDPDSETREYARWILGRLSLISRQAERHFRAVLFHGFTIRRPKAVDLDSLVSLESWIYRQMRLLEQEAGPARYIKDLTLSFMGPIDKPKEGDSDCDSSDDDSSEFEFKSKPYPDSNMFRCSVTLFIDAIPKLLANFKNLTRFHIDNGGPLDKRHCNGYAMYESTSNVTVNALFDCIRRNHSLKEVAFTKVVGLPIRHLIQALPASVKSLQLQDVSFRPVEVTDSEEDPTALCSLEAATLILKPKERLPSWLSSPSSSLFRDLTKFTFHFHDEGDVAKGFGILSRAATTLQQITLHYYTCPLSDNALGSFPTLELPNLCSLSLKLVSTPVNTSHDLTCPPTLSTFAYDHLSKWTSSSLESLVLDFEWHIGPDSSVLYEAEDEEDEHGDFPGKFVDRNISRLGPIDDILSNNNTFPKLQTVRFFLLGKEGGSSGFYSDRASWNELYGLRKQYIDEAKTALCSTMYRVRGAGGTFKVETGLLEYWEKYESEIEDPFNEPKWWQRKNEDPFDFLLE</sequence>
<dbReference type="EMBL" id="AACS02000009">
    <property type="protein sequence ID" value="EAU89265.1"/>
    <property type="molecule type" value="Genomic_DNA"/>
</dbReference>
<dbReference type="GeneID" id="6009003"/>
<gene>
    <name evidence="2" type="ORF">CC1G_03530</name>
</gene>
<keyword evidence="3" id="KW-1185">Reference proteome</keyword>
<comment type="caution">
    <text evidence="2">The sequence shown here is derived from an EMBL/GenBank/DDBJ whole genome shotgun (WGS) entry which is preliminary data.</text>
</comment>
<accession>A8NCH2</accession>
<evidence type="ECO:0000256" key="1">
    <source>
        <dbReference type="SAM" id="MobiDB-lite"/>
    </source>
</evidence>
<dbReference type="KEGG" id="cci:CC1G_03530"/>
<dbReference type="InParanoid" id="A8NCH2"/>
<dbReference type="AlphaFoldDB" id="A8NCH2"/>
<name>A8NCH2_COPC7</name>
<organism evidence="2 3">
    <name type="scientific">Coprinopsis cinerea (strain Okayama-7 / 130 / ATCC MYA-4618 / FGSC 9003)</name>
    <name type="common">Inky cap fungus</name>
    <name type="synonym">Hormographiella aspergillata</name>
    <dbReference type="NCBI Taxonomy" id="240176"/>
    <lineage>
        <taxon>Eukaryota</taxon>
        <taxon>Fungi</taxon>
        <taxon>Dikarya</taxon>
        <taxon>Basidiomycota</taxon>
        <taxon>Agaricomycotina</taxon>
        <taxon>Agaricomycetes</taxon>
        <taxon>Agaricomycetidae</taxon>
        <taxon>Agaricales</taxon>
        <taxon>Agaricineae</taxon>
        <taxon>Psathyrellaceae</taxon>
        <taxon>Coprinopsis</taxon>
    </lineage>
</organism>
<evidence type="ECO:0000313" key="2">
    <source>
        <dbReference type="EMBL" id="EAU89265.1"/>
    </source>
</evidence>
<reference evidence="2 3" key="1">
    <citation type="journal article" date="2010" name="Proc. Natl. Acad. Sci. U.S.A.">
        <title>Insights into evolution of multicellular fungi from the assembled chromosomes of the mushroom Coprinopsis cinerea (Coprinus cinereus).</title>
        <authorList>
            <person name="Stajich J.E."/>
            <person name="Wilke S.K."/>
            <person name="Ahren D."/>
            <person name="Au C.H."/>
            <person name="Birren B.W."/>
            <person name="Borodovsky M."/>
            <person name="Burns C."/>
            <person name="Canback B."/>
            <person name="Casselton L.A."/>
            <person name="Cheng C.K."/>
            <person name="Deng J."/>
            <person name="Dietrich F.S."/>
            <person name="Fargo D.C."/>
            <person name="Farman M.L."/>
            <person name="Gathman A.C."/>
            <person name="Goldberg J."/>
            <person name="Guigo R."/>
            <person name="Hoegger P.J."/>
            <person name="Hooker J.B."/>
            <person name="Huggins A."/>
            <person name="James T.Y."/>
            <person name="Kamada T."/>
            <person name="Kilaru S."/>
            <person name="Kodira C."/>
            <person name="Kues U."/>
            <person name="Kupfer D."/>
            <person name="Kwan H.S."/>
            <person name="Lomsadze A."/>
            <person name="Li W."/>
            <person name="Lilly W.W."/>
            <person name="Ma L.J."/>
            <person name="Mackey A.J."/>
            <person name="Manning G."/>
            <person name="Martin F."/>
            <person name="Muraguchi H."/>
            <person name="Natvig D.O."/>
            <person name="Palmerini H."/>
            <person name="Ramesh M.A."/>
            <person name="Rehmeyer C.J."/>
            <person name="Roe B.A."/>
            <person name="Shenoy N."/>
            <person name="Stanke M."/>
            <person name="Ter-Hovhannisyan V."/>
            <person name="Tunlid A."/>
            <person name="Velagapudi R."/>
            <person name="Vision T.J."/>
            <person name="Zeng Q."/>
            <person name="Zolan M.E."/>
            <person name="Pukkila P.J."/>
        </authorList>
    </citation>
    <scope>NUCLEOTIDE SEQUENCE [LARGE SCALE GENOMIC DNA]</scope>
    <source>
        <strain evidence="3">Okayama-7 / 130 / ATCC MYA-4618 / FGSC 9003</strain>
    </source>
</reference>
<proteinExistence type="predicted"/>
<feature type="region of interest" description="Disordered" evidence="1">
    <location>
        <begin position="117"/>
        <end position="136"/>
    </location>
</feature>
<dbReference type="RefSeq" id="XP_001832516.1">
    <property type="nucleotide sequence ID" value="XM_001832464.1"/>
</dbReference>
<dbReference type="Proteomes" id="UP000001861">
    <property type="component" value="Unassembled WGS sequence"/>
</dbReference>